<dbReference type="InterPro" id="IPR036286">
    <property type="entry name" value="LexA/Signal_pep-like_sf"/>
</dbReference>
<dbReference type="STRING" id="326424.FRAAL5788"/>
<keyword evidence="4 7" id="KW-0378">Hydrolase</keyword>
<evidence type="ECO:0000256" key="5">
    <source>
        <dbReference type="SAM" id="MobiDB-lite"/>
    </source>
</evidence>
<dbReference type="KEGG" id="fal:FRAAL5788"/>
<feature type="region of interest" description="Disordered" evidence="5">
    <location>
        <begin position="1"/>
        <end position="128"/>
    </location>
</feature>
<proteinExistence type="inferred from homology"/>
<evidence type="ECO:0000256" key="1">
    <source>
        <dbReference type="ARBA" id="ARBA00004401"/>
    </source>
</evidence>
<feature type="domain" description="Peptidase S26" evidence="6">
    <location>
        <begin position="136"/>
        <end position="322"/>
    </location>
</feature>
<dbReference type="GO" id="GO:0009003">
    <property type="term" value="F:signal peptidase activity"/>
    <property type="evidence" value="ECO:0007669"/>
    <property type="project" value="UniProtKB-EC"/>
</dbReference>
<dbReference type="GO" id="GO:0005886">
    <property type="term" value="C:plasma membrane"/>
    <property type="evidence" value="ECO:0007669"/>
    <property type="project" value="UniProtKB-SubCell"/>
</dbReference>
<dbReference type="InterPro" id="IPR019533">
    <property type="entry name" value="Peptidase_S26"/>
</dbReference>
<dbReference type="AlphaFoldDB" id="Q0RDP6"/>
<dbReference type="HOGENOM" id="CLU_028723_0_0_11"/>
<keyword evidence="8" id="KW-1185">Reference proteome</keyword>
<dbReference type="CDD" id="cd06530">
    <property type="entry name" value="S26_SPase_I"/>
    <property type="match status" value="1"/>
</dbReference>
<feature type="compositionally biased region" description="Basic and acidic residues" evidence="5">
    <location>
        <begin position="75"/>
        <end position="94"/>
    </location>
</feature>
<dbReference type="PANTHER" id="PTHR43390:SF1">
    <property type="entry name" value="CHLOROPLAST PROCESSING PEPTIDASE"/>
    <property type="match status" value="1"/>
</dbReference>
<dbReference type="eggNOG" id="COG0681">
    <property type="taxonomic scope" value="Bacteria"/>
</dbReference>
<evidence type="ECO:0000256" key="3">
    <source>
        <dbReference type="PIRSR" id="PIRSR600223-1"/>
    </source>
</evidence>
<accession>Q0RDP6</accession>
<feature type="transmembrane region" description="Helical" evidence="4">
    <location>
        <begin position="137"/>
        <end position="160"/>
    </location>
</feature>
<reference evidence="7 8" key="1">
    <citation type="journal article" date="2007" name="Genome Res.">
        <title>Genome characteristics of facultatively symbiotic Frankia sp. strains reflect host range and host plant biogeography.</title>
        <authorList>
            <person name="Normand P."/>
            <person name="Lapierre P."/>
            <person name="Tisa L.S."/>
            <person name="Gogarten J.P."/>
            <person name="Alloisio N."/>
            <person name="Bagnarol E."/>
            <person name="Bassi C.A."/>
            <person name="Berry A.M."/>
            <person name="Bickhart D.M."/>
            <person name="Choisne N."/>
            <person name="Couloux A."/>
            <person name="Cournoyer B."/>
            <person name="Cruveiller S."/>
            <person name="Daubin V."/>
            <person name="Demange N."/>
            <person name="Francino M.P."/>
            <person name="Goltsman E."/>
            <person name="Huang Y."/>
            <person name="Kopp O.R."/>
            <person name="Labarre L."/>
            <person name="Lapidus A."/>
            <person name="Lavire C."/>
            <person name="Marechal J."/>
            <person name="Martinez M."/>
            <person name="Mastronunzio J.E."/>
            <person name="Mullin B.C."/>
            <person name="Niemann J."/>
            <person name="Pujic P."/>
            <person name="Rawnsley T."/>
            <person name="Rouy Z."/>
            <person name="Schenowitz C."/>
            <person name="Sellstedt A."/>
            <person name="Tavares F."/>
            <person name="Tomkins J.P."/>
            <person name="Vallenet D."/>
            <person name="Valverde C."/>
            <person name="Wall L.G."/>
            <person name="Wang Y."/>
            <person name="Medigue C."/>
            <person name="Benson D.R."/>
        </authorList>
    </citation>
    <scope>NUCLEOTIDE SEQUENCE [LARGE SCALE GENOMIC DNA]</scope>
    <source>
        <strain evidence="8">DSM 45986 / CECT 9034 / ACN14a</strain>
    </source>
</reference>
<feature type="region of interest" description="Disordered" evidence="5">
    <location>
        <begin position="347"/>
        <end position="376"/>
    </location>
</feature>
<evidence type="ECO:0000259" key="6">
    <source>
        <dbReference type="Pfam" id="PF10502"/>
    </source>
</evidence>
<feature type="compositionally biased region" description="Low complexity" evidence="5">
    <location>
        <begin position="347"/>
        <end position="369"/>
    </location>
</feature>
<dbReference type="Proteomes" id="UP000000657">
    <property type="component" value="Chromosome"/>
</dbReference>
<feature type="region of interest" description="Disordered" evidence="5">
    <location>
        <begin position="391"/>
        <end position="414"/>
    </location>
</feature>
<keyword evidence="4" id="KW-0812">Transmembrane</keyword>
<comment type="subcellular location">
    <subcellularLocation>
        <location evidence="1">Cell membrane</location>
        <topology evidence="1">Single-pass type II membrane protein</topology>
    </subcellularLocation>
    <subcellularLocation>
        <location evidence="4">Membrane</location>
        <topology evidence="4">Single-pass type II membrane protein</topology>
    </subcellularLocation>
</comment>
<feature type="compositionally biased region" description="Basic and acidic residues" evidence="5">
    <location>
        <begin position="16"/>
        <end position="25"/>
    </location>
</feature>
<dbReference type="SUPFAM" id="SSF51306">
    <property type="entry name" value="LexA/Signal peptidase"/>
    <property type="match status" value="1"/>
</dbReference>
<protein>
    <recommendedName>
        <fullName evidence="4">Signal peptidase I</fullName>
        <ecNumber evidence="4">3.4.21.89</ecNumber>
    </recommendedName>
</protein>
<feature type="active site" evidence="3">
    <location>
        <position position="240"/>
    </location>
</feature>
<sequence>MGGTVRNDVAWGGWWHVDRSDEVRRSIQRGGGVNASSPGGHRPPGDAGGSRPVDDPRRVGPASEGSPRVSPLRSESADERSDRTVDPAEAREDVGGPAALDGAGGEPAPGADEPGSGRRVGRPGSGVRGRGSFLRELPVLVLVAFLLALLIKALLVQAFWIPSESMERTLLVDDRVLVNKVVYHFRDVHRGEIVVFNGKGTGFDHQESIVPKPTNVVSKFVRGAQNLLGLGAPSETDFIKRVIGVGGDTVACCDAEGRVTVNGHPLDEPYVYQNDYQRFGPVKVPAGYLWVMGDHRGASSDARQNGPIPKDKVVGRAFVRVWPLSRLGFLGVPGTFSGIPDASVAPRATPAPTAPGASAASGAGAAQPRPGLPATDDTSLVAIVALAPPAWRARRRHRPPAMAGSPVPPRPGSP</sequence>
<evidence type="ECO:0000313" key="8">
    <source>
        <dbReference type="Proteomes" id="UP000000657"/>
    </source>
</evidence>
<evidence type="ECO:0000256" key="2">
    <source>
        <dbReference type="ARBA" id="ARBA00009370"/>
    </source>
</evidence>
<dbReference type="EMBL" id="CT573213">
    <property type="protein sequence ID" value="CAJ64420.1"/>
    <property type="molecule type" value="Genomic_DNA"/>
</dbReference>
<evidence type="ECO:0000313" key="7">
    <source>
        <dbReference type="EMBL" id="CAJ64420.1"/>
    </source>
</evidence>
<keyword evidence="4" id="KW-1133">Transmembrane helix</keyword>
<dbReference type="InterPro" id="IPR000223">
    <property type="entry name" value="Pept_S26A_signal_pept_1"/>
</dbReference>
<dbReference type="PRINTS" id="PR00727">
    <property type="entry name" value="LEADERPTASE"/>
</dbReference>
<evidence type="ECO:0000256" key="4">
    <source>
        <dbReference type="RuleBase" id="RU362042"/>
    </source>
</evidence>
<keyword evidence="4" id="KW-0645">Protease</keyword>
<dbReference type="Pfam" id="PF10502">
    <property type="entry name" value="Peptidase_S26"/>
    <property type="match status" value="1"/>
</dbReference>
<feature type="active site" evidence="3">
    <location>
        <position position="165"/>
    </location>
</feature>
<comment type="similarity">
    <text evidence="2 4">Belongs to the peptidase S26 family.</text>
</comment>
<dbReference type="GO" id="GO:0006465">
    <property type="term" value="P:signal peptide processing"/>
    <property type="evidence" value="ECO:0007669"/>
    <property type="project" value="InterPro"/>
</dbReference>
<organism evidence="7 8">
    <name type="scientific">Frankia alni (strain DSM 45986 / CECT 9034 / ACN14a)</name>
    <dbReference type="NCBI Taxonomy" id="326424"/>
    <lineage>
        <taxon>Bacteria</taxon>
        <taxon>Bacillati</taxon>
        <taxon>Actinomycetota</taxon>
        <taxon>Actinomycetes</taxon>
        <taxon>Frankiales</taxon>
        <taxon>Frankiaceae</taxon>
        <taxon>Frankia</taxon>
    </lineage>
</organism>
<dbReference type="PANTHER" id="PTHR43390">
    <property type="entry name" value="SIGNAL PEPTIDASE I"/>
    <property type="match status" value="1"/>
</dbReference>
<dbReference type="Gene3D" id="2.10.109.10">
    <property type="entry name" value="Umud Fragment, subunit A"/>
    <property type="match status" value="1"/>
</dbReference>
<gene>
    <name evidence="7" type="ordered locus">FRAAL5788</name>
</gene>
<keyword evidence="4" id="KW-0472">Membrane</keyword>
<name>Q0RDP6_FRAAA</name>
<comment type="catalytic activity">
    <reaction evidence="4">
        <text>Cleavage of hydrophobic, N-terminal signal or leader sequences from secreted and periplasmic proteins.</text>
        <dbReference type="EC" id="3.4.21.89"/>
    </reaction>
</comment>
<dbReference type="EC" id="3.4.21.89" evidence="4"/>
<dbReference type="NCBIfam" id="TIGR02227">
    <property type="entry name" value="sigpep_I_bact"/>
    <property type="match status" value="1"/>
</dbReference>
<dbReference type="GO" id="GO:0004252">
    <property type="term" value="F:serine-type endopeptidase activity"/>
    <property type="evidence" value="ECO:0007669"/>
    <property type="project" value="InterPro"/>
</dbReference>
<dbReference type="MEROPS" id="S26.025"/>